<name>Q8MSF9_DROME</name>
<dbReference type="EMBL" id="AY118848">
    <property type="protein sequence ID" value="AAM50708.1"/>
    <property type="molecule type" value="mRNA"/>
</dbReference>
<organism evidence="1">
    <name type="scientific">Drosophila melanogaster</name>
    <name type="common">Fruit fly</name>
    <dbReference type="NCBI Taxonomy" id="7227"/>
    <lineage>
        <taxon>Eukaryota</taxon>
        <taxon>Metazoa</taxon>
        <taxon>Ecdysozoa</taxon>
        <taxon>Arthropoda</taxon>
        <taxon>Hexapoda</taxon>
        <taxon>Insecta</taxon>
        <taxon>Pterygota</taxon>
        <taxon>Neoptera</taxon>
        <taxon>Endopterygota</taxon>
        <taxon>Diptera</taxon>
        <taxon>Brachycera</taxon>
        <taxon>Muscomorpha</taxon>
        <taxon>Ephydroidea</taxon>
        <taxon>Drosophilidae</taxon>
        <taxon>Drosophila</taxon>
        <taxon>Sophophora</taxon>
    </lineage>
</organism>
<proteinExistence type="evidence at transcript level"/>
<accession>Q8MSF9</accession>
<evidence type="ECO:0000313" key="1">
    <source>
        <dbReference type="EMBL" id="AAM50708.1"/>
    </source>
</evidence>
<protein>
    <submittedName>
        <fullName evidence="1">GM15484p</fullName>
    </submittedName>
</protein>
<dbReference type="AlphaFoldDB" id="Q8MSF9"/>
<sequence length="92" mass="10756">MTKMSEGLSMATMARAASCSFSQVLPRLRMLTPSARRLYTYCSIWKLTFSEPRWVVATNILVMSSSLRDRISKPPDMLTWKELRTSRCRWEF</sequence>
<reference evidence="1" key="1">
    <citation type="submission" date="2002-06" db="EMBL/GenBank/DDBJ databases">
        <authorList>
            <person name="Stapleton M."/>
            <person name="Brokstein P."/>
            <person name="Hong L."/>
            <person name="Agbayani A."/>
            <person name="Carlson J."/>
            <person name="Champe M."/>
            <person name="Chavez C."/>
            <person name="Dorsett V."/>
            <person name="Dresnek D."/>
            <person name="Farfan D."/>
            <person name="Frise E."/>
            <person name="George R."/>
            <person name="Gonzalez M."/>
            <person name="Guarin H."/>
            <person name="Kronmiller B."/>
            <person name="Li P."/>
            <person name="Liao G."/>
            <person name="Miranda A."/>
            <person name="Mungall C.J."/>
            <person name="Nunoo J."/>
            <person name="Pacleb J."/>
            <person name="Paragas V."/>
            <person name="Park S."/>
            <person name="Patel S."/>
            <person name="Phouanenavong S."/>
            <person name="Wan K."/>
            <person name="Yu C."/>
            <person name="Lewis S.E."/>
            <person name="Rubin G.M."/>
            <person name="Celniker S."/>
        </authorList>
    </citation>
    <scope>NUCLEOTIDE SEQUENCE</scope>
</reference>